<feature type="region of interest" description="Disordered" evidence="1">
    <location>
        <begin position="1"/>
        <end position="23"/>
    </location>
</feature>
<proteinExistence type="predicted"/>
<dbReference type="Proteomes" id="UP001367676">
    <property type="component" value="Unassembled WGS sequence"/>
</dbReference>
<organism evidence="2 3">
    <name type="scientific">Parthenolecanium corni</name>
    <dbReference type="NCBI Taxonomy" id="536013"/>
    <lineage>
        <taxon>Eukaryota</taxon>
        <taxon>Metazoa</taxon>
        <taxon>Ecdysozoa</taxon>
        <taxon>Arthropoda</taxon>
        <taxon>Hexapoda</taxon>
        <taxon>Insecta</taxon>
        <taxon>Pterygota</taxon>
        <taxon>Neoptera</taxon>
        <taxon>Paraneoptera</taxon>
        <taxon>Hemiptera</taxon>
        <taxon>Sternorrhyncha</taxon>
        <taxon>Coccoidea</taxon>
        <taxon>Coccidae</taxon>
        <taxon>Parthenolecanium</taxon>
    </lineage>
</organism>
<dbReference type="EMBL" id="JBBCAQ010000034">
    <property type="protein sequence ID" value="KAK7580775.1"/>
    <property type="molecule type" value="Genomic_DNA"/>
</dbReference>
<comment type="caution">
    <text evidence="2">The sequence shown here is derived from an EMBL/GenBank/DDBJ whole genome shotgun (WGS) entry which is preliminary data.</text>
</comment>
<evidence type="ECO:0000256" key="1">
    <source>
        <dbReference type="SAM" id="MobiDB-lite"/>
    </source>
</evidence>
<evidence type="ECO:0000313" key="3">
    <source>
        <dbReference type="Proteomes" id="UP001367676"/>
    </source>
</evidence>
<dbReference type="AlphaFoldDB" id="A0AAN9TDF0"/>
<accession>A0AAN9TDF0</accession>
<evidence type="ECO:0000313" key="2">
    <source>
        <dbReference type="EMBL" id="KAK7580775.1"/>
    </source>
</evidence>
<reference evidence="2 3" key="1">
    <citation type="submission" date="2024-03" db="EMBL/GenBank/DDBJ databases">
        <title>Adaptation during the transition from Ophiocordyceps entomopathogen to insect associate is accompanied by gene loss and intensified selection.</title>
        <authorList>
            <person name="Ward C.M."/>
            <person name="Onetto C.A."/>
            <person name="Borneman A.R."/>
        </authorList>
    </citation>
    <scope>NUCLEOTIDE SEQUENCE [LARGE SCALE GENOMIC DNA]</scope>
    <source>
        <strain evidence="2">AWRI1</strain>
        <tissue evidence="2">Single Adult Female</tissue>
    </source>
</reference>
<protein>
    <submittedName>
        <fullName evidence="2">Uncharacterized protein</fullName>
    </submittedName>
</protein>
<name>A0AAN9TDF0_9HEMI</name>
<gene>
    <name evidence="2" type="ORF">V9T40_001404</name>
</gene>
<sequence>MCAPIQSTSGRMMGASPHLADSESLARTRAVAQGTLREGSRLLLEKILECQQNAKQLDLVKFVCVGFEPNANLSIFEDQQSQMLTFAFATMKMLNEVRAQKEEESIFVSDSNHIPKRTSEANEFHARIGHKRDAATHSTTALTERR</sequence>
<keyword evidence="3" id="KW-1185">Reference proteome</keyword>
<feature type="compositionally biased region" description="Polar residues" evidence="1">
    <location>
        <begin position="1"/>
        <end position="10"/>
    </location>
</feature>